<evidence type="ECO:0000256" key="1">
    <source>
        <dbReference type="SAM" id="MobiDB-lite"/>
    </source>
</evidence>
<sequence>MNTPLNSQGSFAENKLTQQLKTERSMQSRLILWLQLYPFSISGLKLENLINDQKKKFQALLEPAMKKTLTDPKNVPTPKEIKIDRNILNKISEHTGVSRRSLERGISSFFARKFSLFNIYPYSRKFLIFGTNSQIVTKKKLKIYKNRKNDNTVCLNKRIDRREDRYNETQKEKVHKKELTQENGLQNRNKSQKENENENATGKEKDQDKNQIKQTNYQQVEETLIMNLVKQKRSLNTFNHNGNQSIISTDNNTNHNTNLNINQNNNNTNTHQTIRIPDQQTLKTPLQILCEVSQLYKKRRINTTQYGLHKKKNLYSKKN</sequence>
<accession>A0AAV7ZSQ2</accession>
<dbReference type="AlphaFoldDB" id="A0AAV7ZSQ2"/>
<feature type="compositionally biased region" description="Basic and acidic residues" evidence="1">
    <location>
        <begin position="165"/>
        <end position="180"/>
    </location>
</feature>
<protein>
    <submittedName>
        <fullName evidence="2">Uncharacterized protein</fullName>
    </submittedName>
</protein>
<comment type="caution">
    <text evidence="2">The sequence shown here is derived from an EMBL/GenBank/DDBJ whole genome shotgun (WGS) entry which is preliminary data.</text>
</comment>
<organism evidence="2 3">
    <name type="scientific">Anaeramoeba flamelloides</name>
    <dbReference type="NCBI Taxonomy" id="1746091"/>
    <lineage>
        <taxon>Eukaryota</taxon>
        <taxon>Metamonada</taxon>
        <taxon>Anaeramoebidae</taxon>
        <taxon>Anaeramoeba</taxon>
    </lineage>
</organism>
<evidence type="ECO:0000313" key="2">
    <source>
        <dbReference type="EMBL" id="KAJ3443522.1"/>
    </source>
</evidence>
<name>A0AAV7ZSQ2_9EUKA</name>
<proteinExistence type="predicted"/>
<evidence type="ECO:0000313" key="3">
    <source>
        <dbReference type="Proteomes" id="UP001146793"/>
    </source>
</evidence>
<feature type="region of interest" description="Disordered" evidence="1">
    <location>
        <begin position="165"/>
        <end position="213"/>
    </location>
</feature>
<dbReference type="EMBL" id="JANTQA010000023">
    <property type="protein sequence ID" value="KAJ3443522.1"/>
    <property type="molecule type" value="Genomic_DNA"/>
</dbReference>
<dbReference type="Proteomes" id="UP001146793">
    <property type="component" value="Unassembled WGS sequence"/>
</dbReference>
<gene>
    <name evidence="2" type="ORF">M0812_09365</name>
</gene>
<feature type="compositionally biased region" description="Basic and acidic residues" evidence="1">
    <location>
        <begin position="191"/>
        <end position="211"/>
    </location>
</feature>
<reference evidence="2" key="1">
    <citation type="submission" date="2022-08" db="EMBL/GenBank/DDBJ databases">
        <title>Novel sulphate-reducing endosymbionts in the free-living metamonad Anaeramoeba.</title>
        <authorList>
            <person name="Jerlstrom-Hultqvist J."/>
            <person name="Cepicka I."/>
            <person name="Gallot-Lavallee L."/>
            <person name="Salas-Leiva D."/>
            <person name="Curtis B.A."/>
            <person name="Zahonova K."/>
            <person name="Pipaliya S."/>
            <person name="Dacks J."/>
            <person name="Roger A.J."/>
        </authorList>
    </citation>
    <scope>NUCLEOTIDE SEQUENCE</scope>
    <source>
        <strain evidence="2">Busselton2</strain>
    </source>
</reference>